<dbReference type="Gene3D" id="2.170.270.10">
    <property type="entry name" value="SET domain"/>
    <property type="match status" value="1"/>
</dbReference>
<dbReference type="GO" id="GO:0042800">
    <property type="term" value="F:histone H3K4 methyltransferase activity"/>
    <property type="evidence" value="ECO:0007669"/>
    <property type="project" value="TreeGrafter"/>
</dbReference>
<keyword evidence="1" id="KW-0805">Transcription regulation</keyword>
<reference evidence="4" key="1">
    <citation type="submission" date="2023-03" db="EMBL/GenBank/DDBJ databases">
        <authorList>
            <person name="Steffen K."/>
            <person name="Cardenas P."/>
        </authorList>
    </citation>
    <scope>NUCLEOTIDE SEQUENCE</scope>
</reference>
<evidence type="ECO:0000256" key="1">
    <source>
        <dbReference type="ARBA" id="ARBA00023015"/>
    </source>
</evidence>
<sequence>MAMRYRVLQKTYKQMVECTSPYIHGLGLFCRRDIEAGEMVIEYAGTVIRSVLTDKREKMYDARGIGCYMFRIDADDVVDATMSGNEARFINHSCEPNCYSKVITVDGQKKIMIFALRRSATHQLHYNYFTNKARLAHMYLTSRVTSNVTSIIM</sequence>
<dbReference type="GO" id="GO:0035097">
    <property type="term" value="C:histone methyltransferase complex"/>
    <property type="evidence" value="ECO:0007669"/>
    <property type="project" value="TreeGrafter"/>
</dbReference>
<dbReference type="AlphaFoldDB" id="A0AA35R0Y3"/>
<name>A0AA35R0Y3_GEOBA</name>
<keyword evidence="5" id="KW-1185">Reference proteome</keyword>
<dbReference type="GO" id="GO:0045893">
    <property type="term" value="P:positive regulation of DNA-templated transcription"/>
    <property type="evidence" value="ECO:0007669"/>
    <property type="project" value="TreeGrafter"/>
</dbReference>
<dbReference type="PANTHER" id="PTHR45838:SF4">
    <property type="entry name" value="HISTONE-LYSINE N-METHYLTRANSFERASE TRITHORAX"/>
    <property type="match status" value="1"/>
</dbReference>
<evidence type="ECO:0000313" key="4">
    <source>
        <dbReference type="EMBL" id="CAI7999914.1"/>
    </source>
</evidence>
<comment type="caution">
    <text evidence="4">The sequence shown here is derived from an EMBL/GenBank/DDBJ whole genome shotgun (WGS) entry which is preliminary data.</text>
</comment>
<evidence type="ECO:0000256" key="2">
    <source>
        <dbReference type="ARBA" id="ARBA00023163"/>
    </source>
</evidence>
<dbReference type="InterPro" id="IPR046341">
    <property type="entry name" value="SET_dom_sf"/>
</dbReference>
<evidence type="ECO:0000313" key="5">
    <source>
        <dbReference type="Proteomes" id="UP001174909"/>
    </source>
</evidence>
<organism evidence="4 5">
    <name type="scientific">Geodia barretti</name>
    <name type="common">Barrett's horny sponge</name>
    <dbReference type="NCBI Taxonomy" id="519541"/>
    <lineage>
        <taxon>Eukaryota</taxon>
        <taxon>Metazoa</taxon>
        <taxon>Porifera</taxon>
        <taxon>Demospongiae</taxon>
        <taxon>Heteroscleromorpha</taxon>
        <taxon>Tetractinellida</taxon>
        <taxon>Astrophorina</taxon>
        <taxon>Geodiidae</taxon>
        <taxon>Geodia</taxon>
    </lineage>
</organism>
<gene>
    <name evidence="4" type="ORF">GBAR_LOCUS2810</name>
</gene>
<proteinExistence type="predicted"/>
<feature type="domain" description="SET" evidence="3">
    <location>
        <begin position="13"/>
        <end position="129"/>
    </location>
</feature>
<keyword evidence="2" id="KW-0804">Transcription</keyword>
<dbReference type="Proteomes" id="UP001174909">
    <property type="component" value="Unassembled WGS sequence"/>
</dbReference>
<evidence type="ECO:0000259" key="3">
    <source>
        <dbReference type="PROSITE" id="PS50280"/>
    </source>
</evidence>
<dbReference type="SMART" id="SM00317">
    <property type="entry name" value="SET"/>
    <property type="match status" value="1"/>
</dbReference>
<dbReference type="InterPro" id="IPR001214">
    <property type="entry name" value="SET_dom"/>
</dbReference>
<dbReference type="PROSITE" id="PS50280">
    <property type="entry name" value="SET"/>
    <property type="match status" value="1"/>
</dbReference>
<dbReference type="SUPFAM" id="SSF82199">
    <property type="entry name" value="SET domain"/>
    <property type="match status" value="1"/>
</dbReference>
<dbReference type="PANTHER" id="PTHR45838">
    <property type="entry name" value="HISTONE-LYSINE-N-METHYLTRANSFERASE 2 KMT2 FAMILY MEMBER"/>
    <property type="match status" value="1"/>
</dbReference>
<dbReference type="Pfam" id="PF00856">
    <property type="entry name" value="SET"/>
    <property type="match status" value="1"/>
</dbReference>
<protein>
    <submittedName>
        <fullName evidence="4">Histone-lysine N-methyltransferase 2B</fullName>
    </submittedName>
</protein>
<accession>A0AA35R0Y3</accession>
<dbReference type="EMBL" id="CASHTH010000387">
    <property type="protein sequence ID" value="CAI7999914.1"/>
    <property type="molecule type" value="Genomic_DNA"/>
</dbReference>